<proteinExistence type="predicted"/>
<sequence length="179" mass="19592">MRVFVALLAFLCAAGCSTEPPIAGPIEPEPLQTGFPLEPSDDRPNRSESELFERLADALKKQPVTAAAVARAFNLQSECATHGCHFGQTAIGGMVARKGEMRFDRNGLIFELDDISGKCVRASVMARHFEGGGVEQSCLDAQCWYYKARQSWGTLSFELPEPRGGCVKSVMIDTYRQSN</sequence>
<feature type="compositionally biased region" description="Basic and acidic residues" evidence="1">
    <location>
        <begin position="40"/>
        <end position="49"/>
    </location>
</feature>
<comment type="caution">
    <text evidence="2">The sequence shown here is derived from an EMBL/GenBank/DDBJ whole genome shotgun (WGS) entry which is preliminary data.</text>
</comment>
<reference evidence="2" key="1">
    <citation type="submission" date="2022-05" db="EMBL/GenBank/DDBJ databases">
        <authorList>
            <person name="Jo J.-H."/>
            <person name="Im W.-T."/>
        </authorList>
    </citation>
    <scope>NUCLEOTIDE SEQUENCE</scope>
    <source>
        <strain evidence="2">SE158</strain>
    </source>
</reference>
<evidence type="ECO:0008006" key="4">
    <source>
        <dbReference type="Google" id="ProtNLM"/>
    </source>
</evidence>
<evidence type="ECO:0000313" key="2">
    <source>
        <dbReference type="EMBL" id="MCL6683551.1"/>
    </source>
</evidence>
<name>A0ABT0RLM7_9SPHN</name>
<feature type="region of interest" description="Disordered" evidence="1">
    <location>
        <begin position="23"/>
        <end position="49"/>
    </location>
</feature>
<accession>A0ABT0RLM7</accession>
<dbReference type="RefSeq" id="WP_249847552.1">
    <property type="nucleotide sequence ID" value="NZ_JAMGBD010000001.1"/>
</dbReference>
<keyword evidence="3" id="KW-1185">Reference proteome</keyword>
<evidence type="ECO:0000313" key="3">
    <source>
        <dbReference type="Proteomes" id="UP001165363"/>
    </source>
</evidence>
<organism evidence="2 3">
    <name type="scientific">Sphingomonas alba</name>
    <dbReference type="NCBI Taxonomy" id="2908208"/>
    <lineage>
        <taxon>Bacteria</taxon>
        <taxon>Pseudomonadati</taxon>
        <taxon>Pseudomonadota</taxon>
        <taxon>Alphaproteobacteria</taxon>
        <taxon>Sphingomonadales</taxon>
        <taxon>Sphingomonadaceae</taxon>
        <taxon>Sphingomonas</taxon>
    </lineage>
</organism>
<evidence type="ECO:0000256" key="1">
    <source>
        <dbReference type="SAM" id="MobiDB-lite"/>
    </source>
</evidence>
<gene>
    <name evidence="2" type="ORF">LZ536_06505</name>
</gene>
<dbReference type="EMBL" id="JAMGBD010000001">
    <property type="protein sequence ID" value="MCL6683551.1"/>
    <property type="molecule type" value="Genomic_DNA"/>
</dbReference>
<protein>
    <recommendedName>
        <fullName evidence="4">Lipoprotein</fullName>
    </recommendedName>
</protein>
<dbReference type="Proteomes" id="UP001165363">
    <property type="component" value="Unassembled WGS sequence"/>
</dbReference>